<dbReference type="InterPro" id="IPR002491">
    <property type="entry name" value="ABC_transptr_periplasmic_BD"/>
</dbReference>
<dbReference type="PROSITE" id="PS51257">
    <property type="entry name" value="PROKAR_LIPOPROTEIN"/>
    <property type="match status" value="1"/>
</dbReference>
<dbReference type="Pfam" id="PF01497">
    <property type="entry name" value="Peripla_BP_2"/>
    <property type="match status" value="1"/>
</dbReference>
<feature type="domain" description="Fe/B12 periplasmic-binding" evidence="7">
    <location>
        <begin position="60"/>
        <end position="319"/>
    </location>
</feature>
<evidence type="ECO:0000256" key="6">
    <source>
        <dbReference type="SAM" id="SignalP"/>
    </source>
</evidence>
<feature type="chain" id="PRO_5047294057" evidence="6">
    <location>
        <begin position="18"/>
        <end position="319"/>
    </location>
</feature>
<keyword evidence="9" id="KW-1185">Reference proteome</keyword>
<dbReference type="InterPro" id="IPR051313">
    <property type="entry name" value="Bact_iron-sidero_bind"/>
</dbReference>
<keyword evidence="5" id="KW-0175">Coiled coil</keyword>
<keyword evidence="3" id="KW-0813">Transport</keyword>
<sequence>MKKNGLFMLFIALFLLAACGNESVDSTAGEKETVIETNESKEQTITYLNKEYTVTSNPTKIVTASQEAMEDAAILGVKPIGAIATGGMFSEYLGDSMSEATEIGEKTQPSIEKLLQLEPDVILGTSKFQPEVAEKLTDVAPMIPISHISTNWKDNLLVLAELTDKKEEANQIIADYESSILEVKENVSGSMEDQQVLMIRIRGGNLFIYSRDIYFNPVLYQDLGLPVPEAVKAAKSQEMITLEKLAEINPDYLFVQFEEQENADAPDRLKELQENAIWKSMNAVENENVFVNAVSPLAAGGTAWSKTEFINVIKETLAQ</sequence>
<reference evidence="8 9" key="1">
    <citation type="submission" date="2022-10" db="EMBL/GenBank/DDBJ databases">
        <title>Draft genome assembly of moderately radiation resistant bacterium Metabacillus halosaccharovorans.</title>
        <authorList>
            <person name="Pal S."/>
            <person name="Gopinathan A."/>
        </authorList>
    </citation>
    <scope>NUCLEOTIDE SEQUENCE [LARGE SCALE GENOMIC DNA]</scope>
    <source>
        <strain evidence="8 9">VITHBRA001</strain>
    </source>
</reference>
<dbReference type="PROSITE" id="PS50983">
    <property type="entry name" value="FE_B12_PBP"/>
    <property type="match status" value="1"/>
</dbReference>
<comment type="subcellular location">
    <subcellularLocation>
        <location evidence="1">Cell membrane</location>
        <topology evidence="1">Lipid-anchor</topology>
    </subcellularLocation>
</comment>
<dbReference type="SUPFAM" id="SSF53807">
    <property type="entry name" value="Helical backbone' metal receptor"/>
    <property type="match status" value="1"/>
</dbReference>
<dbReference type="EMBL" id="JAOYEY010000018">
    <property type="protein sequence ID" value="MCV9884433.1"/>
    <property type="molecule type" value="Genomic_DNA"/>
</dbReference>
<comment type="caution">
    <text evidence="8">The sequence shown here is derived from an EMBL/GenBank/DDBJ whole genome shotgun (WGS) entry which is preliminary data.</text>
</comment>
<dbReference type="RefSeq" id="WP_264141393.1">
    <property type="nucleotide sequence ID" value="NZ_JAOYEY010000018.1"/>
</dbReference>
<keyword evidence="4 6" id="KW-0732">Signal</keyword>
<evidence type="ECO:0000259" key="7">
    <source>
        <dbReference type="PROSITE" id="PS50983"/>
    </source>
</evidence>
<evidence type="ECO:0000256" key="2">
    <source>
        <dbReference type="ARBA" id="ARBA00008814"/>
    </source>
</evidence>
<feature type="signal peptide" evidence="6">
    <location>
        <begin position="1"/>
        <end position="17"/>
    </location>
</feature>
<gene>
    <name evidence="8" type="ORF">OIH86_02060</name>
</gene>
<evidence type="ECO:0000256" key="4">
    <source>
        <dbReference type="ARBA" id="ARBA00022729"/>
    </source>
</evidence>
<dbReference type="PANTHER" id="PTHR30532">
    <property type="entry name" value="IRON III DICITRATE-BINDING PERIPLASMIC PROTEIN"/>
    <property type="match status" value="1"/>
</dbReference>
<evidence type="ECO:0000313" key="9">
    <source>
        <dbReference type="Proteomes" id="UP001526147"/>
    </source>
</evidence>
<feature type="coiled-coil region" evidence="5">
    <location>
        <begin position="159"/>
        <end position="186"/>
    </location>
</feature>
<proteinExistence type="inferred from homology"/>
<protein>
    <submittedName>
        <fullName evidence="8">ABC transporter substrate-binding protein</fullName>
    </submittedName>
</protein>
<comment type="similarity">
    <text evidence="2">Belongs to the bacterial solute-binding protein 8 family.</text>
</comment>
<evidence type="ECO:0000256" key="5">
    <source>
        <dbReference type="SAM" id="Coils"/>
    </source>
</evidence>
<accession>A0ABT3DBK3</accession>
<evidence type="ECO:0000256" key="3">
    <source>
        <dbReference type="ARBA" id="ARBA00022448"/>
    </source>
</evidence>
<evidence type="ECO:0000313" key="8">
    <source>
        <dbReference type="EMBL" id="MCV9884433.1"/>
    </source>
</evidence>
<organism evidence="8 9">
    <name type="scientific">Metabacillus halosaccharovorans</name>
    <dbReference type="NCBI Taxonomy" id="930124"/>
    <lineage>
        <taxon>Bacteria</taxon>
        <taxon>Bacillati</taxon>
        <taxon>Bacillota</taxon>
        <taxon>Bacilli</taxon>
        <taxon>Bacillales</taxon>
        <taxon>Bacillaceae</taxon>
        <taxon>Metabacillus</taxon>
    </lineage>
</organism>
<name>A0ABT3DBK3_9BACI</name>
<dbReference type="Proteomes" id="UP001526147">
    <property type="component" value="Unassembled WGS sequence"/>
</dbReference>
<dbReference type="Gene3D" id="3.40.50.1980">
    <property type="entry name" value="Nitrogenase molybdenum iron protein domain"/>
    <property type="match status" value="2"/>
</dbReference>
<evidence type="ECO:0000256" key="1">
    <source>
        <dbReference type="ARBA" id="ARBA00004193"/>
    </source>
</evidence>
<dbReference type="PANTHER" id="PTHR30532:SF10">
    <property type="entry name" value="IRON-UPTAKE SYSTEM-BINDING PROTEIN"/>
    <property type="match status" value="1"/>
</dbReference>